<accession>A0A449BUN2</accession>
<name>A0A449BUN2_PLAVN</name>
<feature type="compositionally biased region" description="Polar residues" evidence="1">
    <location>
        <begin position="484"/>
        <end position="493"/>
    </location>
</feature>
<feature type="compositionally biased region" description="Gly residues" evidence="1">
    <location>
        <begin position="500"/>
        <end position="535"/>
    </location>
</feature>
<gene>
    <name evidence="3" type="ORF">PVVCY_1100080</name>
</gene>
<dbReference type="OrthoDB" id="373276at2759"/>
<feature type="compositionally biased region" description="Polar residues" evidence="1">
    <location>
        <begin position="685"/>
        <end position="698"/>
    </location>
</feature>
<reference evidence="3 4" key="1">
    <citation type="submission" date="2019-01" db="EMBL/GenBank/DDBJ databases">
        <authorList>
            <person name="Ramaprasad A."/>
        </authorList>
    </citation>
    <scope>NUCLEOTIDE SEQUENCE [LARGE SCALE GENOMIC DNA]</scope>
</reference>
<keyword evidence="2" id="KW-0812">Transmembrane</keyword>
<feature type="compositionally biased region" description="Polar residues" evidence="1">
    <location>
        <begin position="306"/>
        <end position="317"/>
    </location>
</feature>
<feature type="compositionally biased region" description="Polar residues" evidence="1">
    <location>
        <begin position="434"/>
        <end position="471"/>
    </location>
</feature>
<organism evidence="3 4">
    <name type="scientific">Plasmodium vinckei vinckei</name>
    <dbReference type="NCBI Taxonomy" id="54757"/>
    <lineage>
        <taxon>Eukaryota</taxon>
        <taxon>Sar</taxon>
        <taxon>Alveolata</taxon>
        <taxon>Apicomplexa</taxon>
        <taxon>Aconoidasida</taxon>
        <taxon>Haemosporida</taxon>
        <taxon>Plasmodiidae</taxon>
        <taxon>Plasmodium</taxon>
        <taxon>Plasmodium (Vinckeia)</taxon>
    </lineage>
</organism>
<dbReference type="Pfam" id="PF06022">
    <property type="entry name" value="Cir_Bir_Yir"/>
    <property type="match status" value="1"/>
</dbReference>
<feature type="region of interest" description="Disordered" evidence="1">
    <location>
        <begin position="670"/>
        <end position="780"/>
    </location>
</feature>
<evidence type="ECO:0000313" key="4">
    <source>
        <dbReference type="Proteomes" id="UP000290582"/>
    </source>
</evidence>
<feature type="compositionally biased region" description="Acidic residues" evidence="1">
    <location>
        <begin position="286"/>
        <end position="305"/>
    </location>
</feature>
<feature type="compositionally biased region" description="Low complexity" evidence="1">
    <location>
        <begin position="360"/>
        <end position="404"/>
    </location>
</feature>
<feature type="compositionally biased region" description="Polar residues" evidence="1">
    <location>
        <begin position="759"/>
        <end position="776"/>
    </location>
</feature>
<dbReference type="KEGG" id="pvv:PVVCY_1100080"/>
<evidence type="ECO:0000256" key="2">
    <source>
        <dbReference type="SAM" id="Phobius"/>
    </source>
</evidence>
<feature type="compositionally biased region" description="Polar residues" evidence="1">
    <location>
        <begin position="742"/>
        <end position="752"/>
    </location>
</feature>
<feature type="compositionally biased region" description="Basic and acidic residues" evidence="1">
    <location>
        <begin position="248"/>
        <end position="257"/>
    </location>
</feature>
<feature type="compositionally biased region" description="Acidic residues" evidence="1">
    <location>
        <begin position="258"/>
        <end position="274"/>
    </location>
</feature>
<dbReference type="EMBL" id="LR215067">
    <property type="protein sequence ID" value="VEV57128.1"/>
    <property type="molecule type" value="Genomic_DNA"/>
</dbReference>
<feature type="transmembrane region" description="Helical" evidence="2">
    <location>
        <begin position="831"/>
        <end position="852"/>
    </location>
</feature>
<keyword evidence="2" id="KW-0472">Membrane</keyword>
<feature type="compositionally biased region" description="Low complexity" evidence="1">
    <location>
        <begin position="729"/>
        <end position="741"/>
    </location>
</feature>
<feature type="compositionally biased region" description="Pro residues" evidence="1">
    <location>
        <begin position="719"/>
        <end position="728"/>
    </location>
</feature>
<keyword evidence="2" id="KW-1133">Transmembrane helix</keyword>
<dbReference type="Gene3D" id="1.20.120.20">
    <property type="entry name" value="Apolipoprotein"/>
    <property type="match status" value="1"/>
</dbReference>
<dbReference type="GeneID" id="59893094"/>
<dbReference type="RefSeq" id="XP_037490599.1">
    <property type="nucleotide sequence ID" value="XM_037634506.1"/>
</dbReference>
<dbReference type="VEuPathDB" id="PlasmoDB:PVVCY_1100080"/>
<protein>
    <submittedName>
        <fullName evidence="3">CIR protein PIR protein</fullName>
    </submittedName>
</protein>
<evidence type="ECO:0000256" key="1">
    <source>
        <dbReference type="SAM" id="MobiDB-lite"/>
    </source>
</evidence>
<feature type="compositionally biased region" description="Low complexity" evidence="1">
    <location>
        <begin position="707"/>
        <end position="718"/>
    </location>
</feature>
<feature type="transmembrane region" description="Helical" evidence="2">
    <location>
        <begin position="912"/>
        <end position="932"/>
    </location>
</feature>
<dbReference type="Proteomes" id="UP000290582">
    <property type="component" value="Chromosome PVVCY_11"/>
</dbReference>
<dbReference type="InterPro" id="IPR006477">
    <property type="entry name" value="Yir_bir_cir"/>
</dbReference>
<feature type="compositionally biased region" description="Polar residues" evidence="1">
    <location>
        <begin position="405"/>
        <end position="422"/>
    </location>
</feature>
<proteinExistence type="predicted"/>
<feature type="compositionally biased region" description="Polar residues" evidence="1">
    <location>
        <begin position="327"/>
        <end position="344"/>
    </location>
</feature>
<dbReference type="AlphaFoldDB" id="A0A449BUN2"/>
<feature type="region of interest" description="Disordered" evidence="1">
    <location>
        <begin position="248"/>
        <end position="562"/>
    </location>
</feature>
<sequence>MESCETFSDIDKLFIDYEANEDEFNTEDGLYNKYCPGKNGSKRCDTDYEKLGAIFGYAYVELVKNNQVDLDNGNDPSADFLVMALSNMLYKLSKNSNLSLKDAFKNHLNNQGSFNYSSILRNKKYFSDSNIGIMNGFYFLFQQICETINRYNSPNAQIHEHTIDITQFYIIYYTLYNFVKQCDPYLQLFNHLKTIYDGIINGVVKFNDNDQELRNNFKTLSSIDTTKLLSEFNTEGCRNVHKKIEQNTSRIKEKSQEDREDQEGQEGQEEEEEQGVFNTLIGLLGPDDDDDDSDDNELESNDDTTENSLNQIQNDQDGTPLVPGPQQPGNLAHAQSQEGPQGQQAPKPAESPPQQPLGQPSTGHSSSTGTQLSSGITSSTSVSTPTTTTTTNTITTPGTNTTPSADTQNGIINTQDNTQTGADNLKSPKDNAQTKKIQAGNSSPISQIPESGNQKTKPDTSSDGTGTQKNPISKVGDSGRKTDPPSNAISQHQNPDDIQGGSGGGSGSGGSDAPGSSEGGSGGPVGGKDSGGGVPGSEPNGGSKAPRDQAVTHPSEKSNSGWLGIWGTNFNPMSYIPSPSSIYETPKNILASTANKITSAYSNTVDNIKHAYNRTVDSVTNAYNNTMTVVKDTYNSTMTNITNAYTASTNYISGAVSSITNQLSSLGTFSQLGDDQSELDGPGNSLPTDNNPANTTKIPNPDPNSPSPSITQPQSPLVTSPPLPPPLKSLPSSPLSPVTSSDPQTLPDTGSPKSLDPQPISTQFSKSSDQQSTSNDGKGVSQIPLSAQVALPSFGASPLNIGNRNKPSGTDVKINKKLSIWCIGSNTKCDILYIGITGISIFVFLAIIYKYLPFRSGKNSKKKKSMKRVIKYGDGTRKTQIIIKSYDRNKNLKPIINSVDRKKDSLLNIYKLMQADPIPFINLFFLLIFFVYKRKLNYLEL</sequence>
<evidence type="ECO:0000313" key="3">
    <source>
        <dbReference type="EMBL" id="VEV57128.1"/>
    </source>
</evidence>